<dbReference type="InterPro" id="IPR031325">
    <property type="entry name" value="RHS_repeat"/>
</dbReference>
<protein>
    <recommendedName>
        <fullName evidence="3">RHS repeat protein</fullName>
    </recommendedName>
</protein>
<feature type="non-terminal residue" evidence="1">
    <location>
        <position position="1"/>
    </location>
</feature>
<comment type="caution">
    <text evidence="1">The sequence shown here is derived from an EMBL/GenBank/DDBJ whole genome shotgun (WGS) entry which is preliminary data.</text>
</comment>
<evidence type="ECO:0008006" key="3">
    <source>
        <dbReference type="Google" id="ProtNLM"/>
    </source>
</evidence>
<proteinExistence type="predicted"/>
<sequence>NLLKDYAGTHYTWDERGNLIERSRNGEITTFTWDGFNRMRSAETFGETTHFSYDALGRRIAKRSEHDVTL</sequence>
<reference evidence="1 2" key="1">
    <citation type="submission" date="2018-11" db="EMBL/GenBank/DDBJ databases">
        <title>The genome of Variovorax sp T529.</title>
        <authorList>
            <person name="Gao J."/>
        </authorList>
    </citation>
    <scope>NUCLEOTIDE SEQUENCE [LARGE SCALE GENOMIC DNA]</scope>
    <source>
        <strain evidence="1 2">T529</strain>
    </source>
</reference>
<feature type="non-terminal residue" evidence="1">
    <location>
        <position position="70"/>
    </location>
</feature>
<accession>A0A3P3DVN4</accession>
<evidence type="ECO:0000313" key="1">
    <source>
        <dbReference type="EMBL" id="RRH78327.1"/>
    </source>
</evidence>
<dbReference type="RefSeq" id="WP_148101362.1">
    <property type="nucleotide sequence ID" value="NZ_RQXU01000112.1"/>
</dbReference>
<dbReference type="AlphaFoldDB" id="A0A3P3DVN4"/>
<evidence type="ECO:0000313" key="2">
    <source>
        <dbReference type="Proteomes" id="UP000271590"/>
    </source>
</evidence>
<dbReference type="Gene3D" id="2.180.10.10">
    <property type="entry name" value="RHS repeat-associated core"/>
    <property type="match status" value="1"/>
</dbReference>
<name>A0A3P3DVN4_9BURK</name>
<dbReference type="NCBIfam" id="TIGR01643">
    <property type="entry name" value="YD_repeat_2x"/>
    <property type="match status" value="2"/>
</dbReference>
<dbReference type="Pfam" id="PF05593">
    <property type="entry name" value="RHS_repeat"/>
    <property type="match status" value="1"/>
</dbReference>
<gene>
    <name evidence="1" type="ORF">EH244_32340</name>
</gene>
<dbReference type="InterPro" id="IPR006530">
    <property type="entry name" value="YD"/>
</dbReference>
<organism evidence="1 2">
    <name type="scientific">Variovorax beijingensis</name>
    <dbReference type="NCBI Taxonomy" id="2496117"/>
    <lineage>
        <taxon>Bacteria</taxon>
        <taxon>Pseudomonadati</taxon>
        <taxon>Pseudomonadota</taxon>
        <taxon>Betaproteobacteria</taxon>
        <taxon>Burkholderiales</taxon>
        <taxon>Comamonadaceae</taxon>
        <taxon>Variovorax</taxon>
    </lineage>
</organism>
<dbReference type="EMBL" id="RQXU01000112">
    <property type="protein sequence ID" value="RRH78327.1"/>
    <property type="molecule type" value="Genomic_DNA"/>
</dbReference>
<dbReference type="Proteomes" id="UP000271590">
    <property type="component" value="Unassembled WGS sequence"/>
</dbReference>